<evidence type="ECO:0000313" key="1">
    <source>
        <dbReference type="EMBL" id="AWV98871.1"/>
    </source>
</evidence>
<reference evidence="1 2" key="1">
    <citation type="submission" date="2018-05" db="EMBL/GenBank/DDBJ databases">
        <title>Complete genome sequence of Arcticibacterium luteifluviistationis SM1504T, a cytophagaceae bacterium isolated from Arctic surface seawater.</title>
        <authorList>
            <person name="Li Y."/>
            <person name="Qin Q.-L."/>
        </authorList>
    </citation>
    <scope>NUCLEOTIDE SEQUENCE [LARGE SCALE GENOMIC DNA]</scope>
    <source>
        <strain evidence="1 2">SM1504</strain>
    </source>
</reference>
<dbReference type="SUPFAM" id="SSF53822">
    <property type="entry name" value="Periplasmic binding protein-like I"/>
    <property type="match status" value="1"/>
</dbReference>
<dbReference type="Gene3D" id="1.25.40.10">
    <property type="entry name" value="Tetratricopeptide repeat domain"/>
    <property type="match status" value="1"/>
</dbReference>
<dbReference type="Gene3D" id="3.40.50.2300">
    <property type="match status" value="2"/>
</dbReference>
<dbReference type="CDD" id="cd06268">
    <property type="entry name" value="PBP1_ABC_transporter_LIVBP-like"/>
    <property type="match status" value="1"/>
</dbReference>
<gene>
    <name evidence="1" type="ORF">DJ013_12090</name>
</gene>
<evidence type="ECO:0000313" key="2">
    <source>
        <dbReference type="Proteomes" id="UP000249873"/>
    </source>
</evidence>
<protein>
    <submittedName>
        <fullName evidence="1">Uncharacterized protein</fullName>
    </submittedName>
</protein>
<proteinExistence type="predicted"/>
<dbReference type="EMBL" id="CP029480">
    <property type="protein sequence ID" value="AWV98871.1"/>
    <property type="molecule type" value="Genomic_DNA"/>
</dbReference>
<dbReference type="InterPro" id="IPR028082">
    <property type="entry name" value="Peripla_BP_I"/>
</dbReference>
<dbReference type="OrthoDB" id="1490998at2"/>
<accession>A0A2Z4GCH2</accession>
<dbReference type="AlphaFoldDB" id="A0A2Z4GCH2"/>
<dbReference type="Proteomes" id="UP000249873">
    <property type="component" value="Chromosome"/>
</dbReference>
<organism evidence="1 2">
    <name type="scientific">Arcticibacterium luteifluviistationis</name>
    <dbReference type="NCBI Taxonomy" id="1784714"/>
    <lineage>
        <taxon>Bacteria</taxon>
        <taxon>Pseudomonadati</taxon>
        <taxon>Bacteroidota</taxon>
        <taxon>Cytophagia</taxon>
        <taxon>Cytophagales</taxon>
        <taxon>Leadbetterellaceae</taxon>
        <taxon>Arcticibacterium</taxon>
    </lineage>
</organism>
<dbReference type="RefSeq" id="WP_111372064.1">
    <property type="nucleotide sequence ID" value="NZ_CP029480.1"/>
</dbReference>
<dbReference type="KEGG" id="als:DJ013_12090"/>
<keyword evidence="2" id="KW-1185">Reference proteome</keyword>
<name>A0A2Z4GCH2_9BACT</name>
<sequence>MRYLVIGLLFMAQFTFAQKSDEEYLLEYKEAVQLYAGDDFSGAVQKLTPLSSQTYNNDVVPYALYYYSLASLKENKAYQSRGALRDLFSRFPDWDKIDEAYYLYGVVNFKDKFYSEGIPYLERITSKPLEKEAFALMQTDIPTIENVVLLKELNQKFPNQRIIAETLVARIQERRYNTKSDLELSDKLTNLFKIVPDVTNSSASKGGTNYERAFDDNTLDFGVLLPFALKDFDLKEATGENRYVYDLFMGMKLAVAKLTEEEIPVRLYGFDVDKTAESLEAYLKDKNFKKIDLIVGPLYGRPNKVAEAYSEKNKIFQVHPISNSRGLISDAGARFLLQSSNETQVEKCLDFVETLDRNKTVSIYHDGSRKDSLLAHIYAETAKTRGYKVIEEKRYFDKESISKNQKPGHVFITGDSQFGPRIIRALGQQKSDSTVIATDACFNMETATRDLLSKNLYLVYPQFIDGKKKAVSEFKRDYIAKMKMIPSYYSFLGYDMMLFYGRMLKDGKDIFRLNLDESPEMDDLLLSGFDYSDKSFENKVVPIVKYNRGRFEIVNNND</sequence>
<dbReference type="InterPro" id="IPR011990">
    <property type="entry name" value="TPR-like_helical_dom_sf"/>
</dbReference>